<dbReference type="InterPro" id="IPR005025">
    <property type="entry name" value="FMN_Rdtase-like_dom"/>
</dbReference>
<accession>A0ABU1I3Y2</accession>
<name>A0ABU1I3Y2_9MICO</name>
<dbReference type="EMBL" id="JAVIZA010000001">
    <property type="protein sequence ID" value="MDR6168595.1"/>
    <property type="molecule type" value="Genomic_DNA"/>
</dbReference>
<reference evidence="2 3" key="1">
    <citation type="submission" date="2023-08" db="EMBL/GenBank/DDBJ databases">
        <title>Functional and genomic diversity of the sorghum phyllosphere microbiome.</title>
        <authorList>
            <person name="Shade A."/>
        </authorList>
    </citation>
    <scope>NUCLEOTIDE SEQUENCE [LARGE SCALE GENOMIC DNA]</scope>
    <source>
        <strain evidence="2 3">SORGH_AS_0919</strain>
    </source>
</reference>
<feature type="domain" description="NADPH-dependent FMN reductase-like" evidence="1">
    <location>
        <begin position="13"/>
        <end position="157"/>
    </location>
</feature>
<dbReference type="Proteomes" id="UP001260188">
    <property type="component" value="Unassembled WGS sequence"/>
</dbReference>
<dbReference type="InterPro" id="IPR029039">
    <property type="entry name" value="Flavoprotein-like_sf"/>
</dbReference>
<evidence type="ECO:0000259" key="1">
    <source>
        <dbReference type="Pfam" id="PF03358"/>
    </source>
</evidence>
<evidence type="ECO:0000313" key="2">
    <source>
        <dbReference type="EMBL" id="MDR6168595.1"/>
    </source>
</evidence>
<evidence type="ECO:0000313" key="3">
    <source>
        <dbReference type="Proteomes" id="UP001260188"/>
    </source>
</evidence>
<comment type="caution">
    <text evidence="2">The sequence shown here is derived from an EMBL/GenBank/DDBJ whole genome shotgun (WGS) entry which is preliminary data.</text>
</comment>
<organism evidence="2 3">
    <name type="scientific">Microbacterium paludicola</name>
    <dbReference type="NCBI Taxonomy" id="300019"/>
    <lineage>
        <taxon>Bacteria</taxon>
        <taxon>Bacillati</taxon>
        <taxon>Actinomycetota</taxon>
        <taxon>Actinomycetes</taxon>
        <taxon>Micrococcales</taxon>
        <taxon>Microbacteriaceae</taxon>
        <taxon>Microbacterium</taxon>
    </lineage>
</organism>
<dbReference type="SUPFAM" id="SSF52218">
    <property type="entry name" value="Flavoproteins"/>
    <property type="match status" value="1"/>
</dbReference>
<keyword evidence="3" id="KW-1185">Reference proteome</keyword>
<dbReference type="RefSeq" id="WP_071918510.1">
    <property type="nucleotide sequence ID" value="NZ_CP018134.1"/>
</dbReference>
<dbReference type="Pfam" id="PF03358">
    <property type="entry name" value="FMN_red"/>
    <property type="match status" value="1"/>
</dbReference>
<gene>
    <name evidence="2" type="ORF">QE367_002799</name>
</gene>
<sequence length="210" mass="22152">MTTDSPASDAPLRVVALNCTLKPAPAESSTQLMLQQVLDALAEHGAAGTQVRIADLNIAPGVETDMGEGDGWPSVREQILAADILVVGTPIWMGHASSLAQRVLERLDAELSETDDAGRPILFDRVAVVAVVGNEDGAHKATADLFQGLNDVGFTIPAQGGTYWNGEAMQTVDFKDLEKTPDPVASTTATLARNAAHLARVLRAARYPAE</sequence>
<dbReference type="Gene3D" id="3.40.50.360">
    <property type="match status" value="1"/>
</dbReference>
<protein>
    <submittedName>
        <fullName evidence="2">Multimeric flavodoxin WrbA</fullName>
    </submittedName>
</protein>
<proteinExistence type="predicted"/>